<evidence type="ECO:0000313" key="2">
    <source>
        <dbReference type="Proteomes" id="UP000800097"/>
    </source>
</evidence>
<organism evidence="1 2">
    <name type="scientific">Westerdykella ornata</name>
    <dbReference type="NCBI Taxonomy" id="318751"/>
    <lineage>
        <taxon>Eukaryota</taxon>
        <taxon>Fungi</taxon>
        <taxon>Dikarya</taxon>
        <taxon>Ascomycota</taxon>
        <taxon>Pezizomycotina</taxon>
        <taxon>Dothideomycetes</taxon>
        <taxon>Pleosporomycetidae</taxon>
        <taxon>Pleosporales</taxon>
        <taxon>Sporormiaceae</taxon>
        <taxon>Westerdykella</taxon>
    </lineage>
</organism>
<dbReference type="PANTHER" id="PTHR35897">
    <property type="entry name" value="METHYLTRANSFERASE AUSD"/>
    <property type="match status" value="1"/>
</dbReference>
<dbReference type="EMBL" id="ML986486">
    <property type="protein sequence ID" value="KAF2279510.1"/>
    <property type="molecule type" value="Genomic_DNA"/>
</dbReference>
<keyword evidence="2" id="KW-1185">Reference proteome</keyword>
<protein>
    <recommendedName>
        <fullName evidence="3">Methyltransferase domain-containing protein</fullName>
    </recommendedName>
</protein>
<dbReference type="OrthoDB" id="2094832at2759"/>
<feature type="non-terminal residue" evidence="1">
    <location>
        <position position="252"/>
    </location>
</feature>
<dbReference type="AlphaFoldDB" id="A0A6A6JSD7"/>
<proteinExistence type="predicted"/>
<evidence type="ECO:0000313" key="1">
    <source>
        <dbReference type="EMBL" id="KAF2279510.1"/>
    </source>
</evidence>
<accession>A0A6A6JSD7</accession>
<dbReference type="RefSeq" id="XP_033657049.1">
    <property type="nucleotide sequence ID" value="XM_033794837.1"/>
</dbReference>
<feature type="non-terminal residue" evidence="1">
    <location>
        <position position="1"/>
    </location>
</feature>
<sequence length="252" mass="28362">LPWYLPMIGPTLTLACQDLLIGYAKIPDEELEVHILNTRDQAFSVYPLATIGEFWFLVLGLSEHPSYTCLLNRLKNASDKTKPLLIDLGTCLGQDMRKLIYDGAESCQLLGVDKCPQFEMVGYELFRDADKMKGRFICADILATDLDNPLEKTRGTWEIVVSSMLLHSFDWNIQTAIVKKMMGLTSGKGAWTIGLLAGDLEEHEVPIPPPLVPEGVKMTRFIHSKESLERIFKTVSAELQVEVKIQVSYQED</sequence>
<dbReference type="SUPFAM" id="SSF53335">
    <property type="entry name" value="S-adenosyl-L-methionine-dependent methyltransferases"/>
    <property type="match status" value="1"/>
</dbReference>
<dbReference type="InterPro" id="IPR029063">
    <property type="entry name" value="SAM-dependent_MTases_sf"/>
</dbReference>
<name>A0A6A6JSD7_WESOR</name>
<dbReference type="GeneID" id="54548012"/>
<dbReference type="PANTHER" id="PTHR35897:SF2">
    <property type="entry name" value="METHYLTRANSFERASE DOMAIN-CONTAINING PROTEIN"/>
    <property type="match status" value="1"/>
</dbReference>
<reference evidence="1" key="1">
    <citation type="journal article" date="2020" name="Stud. Mycol.">
        <title>101 Dothideomycetes genomes: a test case for predicting lifestyles and emergence of pathogens.</title>
        <authorList>
            <person name="Haridas S."/>
            <person name="Albert R."/>
            <person name="Binder M."/>
            <person name="Bloem J."/>
            <person name="Labutti K."/>
            <person name="Salamov A."/>
            <person name="Andreopoulos B."/>
            <person name="Baker S."/>
            <person name="Barry K."/>
            <person name="Bills G."/>
            <person name="Bluhm B."/>
            <person name="Cannon C."/>
            <person name="Castanera R."/>
            <person name="Culley D."/>
            <person name="Daum C."/>
            <person name="Ezra D."/>
            <person name="Gonzalez J."/>
            <person name="Henrissat B."/>
            <person name="Kuo A."/>
            <person name="Liang C."/>
            <person name="Lipzen A."/>
            <person name="Lutzoni F."/>
            <person name="Magnuson J."/>
            <person name="Mondo S."/>
            <person name="Nolan M."/>
            <person name="Ohm R."/>
            <person name="Pangilinan J."/>
            <person name="Park H.-J."/>
            <person name="Ramirez L."/>
            <person name="Alfaro M."/>
            <person name="Sun H."/>
            <person name="Tritt A."/>
            <person name="Yoshinaga Y."/>
            <person name="Zwiers L.-H."/>
            <person name="Turgeon B."/>
            <person name="Goodwin S."/>
            <person name="Spatafora J."/>
            <person name="Crous P."/>
            <person name="Grigoriev I."/>
        </authorList>
    </citation>
    <scope>NUCLEOTIDE SEQUENCE</scope>
    <source>
        <strain evidence="1">CBS 379.55</strain>
    </source>
</reference>
<gene>
    <name evidence="1" type="ORF">EI97DRAFT_350775</name>
</gene>
<dbReference type="Proteomes" id="UP000800097">
    <property type="component" value="Unassembled WGS sequence"/>
</dbReference>
<dbReference type="InterPro" id="IPR051654">
    <property type="entry name" value="Meroterpenoid_MTases"/>
</dbReference>
<evidence type="ECO:0008006" key="3">
    <source>
        <dbReference type="Google" id="ProtNLM"/>
    </source>
</evidence>